<dbReference type="AlphaFoldDB" id="A0A7W7RAY5"/>
<dbReference type="Gene3D" id="3.10.450.50">
    <property type="match status" value="1"/>
</dbReference>
<feature type="domain" description="SnoaL-like" evidence="1">
    <location>
        <begin position="6"/>
        <end position="104"/>
    </location>
</feature>
<dbReference type="Pfam" id="PF12680">
    <property type="entry name" value="SnoaL_2"/>
    <property type="match status" value="1"/>
</dbReference>
<keyword evidence="2" id="KW-0413">Isomerase</keyword>
<dbReference type="InterPro" id="IPR032710">
    <property type="entry name" value="NTF2-like_dom_sf"/>
</dbReference>
<protein>
    <submittedName>
        <fullName evidence="2">Ketosteroid isomerase-like protein</fullName>
    </submittedName>
</protein>
<evidence type="ECO:0000313" key="3">
    <source>
        <dbReference type="Proteomes" id="UP000540506"/>
    </source>
</evidence>
<evidence type="ECO:0000259" key="1">
    <source>
        <dbReference type="Pfam" id="PF12680"/>
    </source>
</evidence>
<evidence type="ECO:0000313" key="2">
    <source>
        <dbReference type="EMBL" id="MBB4928667.1"/>
    </source>
</evidence>
<reference evidence="2 3" key="1">
    <citation type="submission" date="2020-08" db="EMBL/GenBank/DDBJ databases">
        <title>Sequencing the genomes of 1000 actinobacteria strains.</title>
        <authorList>
            <person name="Klenk H.-P."/>
        </authorList>
    </citation>
    <scope>NUCLEOTIDE SEQUENCE [LARGE SCALE GENOMIC DNA]</scope>
    <source>
        <strain evidence="2 3">DSM 41654</strain>
    </source>
</reference>
<dbReference type="InterPro" id="IPR037401">
    <property type="entry name" value="SnoaL-like"/>
</dbReference>
<dbReference type="SUPFAM" id="SSF54427">
    <property type="entry name" value="NTF2-like"/>
    <property type="match status" value="1"/>
</dbReference>
<sequence length="132" mass="14622">MVNLSADELADLHAEDAVYEFPLLTPGRPERYRNQAEIRQGFGAAWAAAPVRVEEIRSVVVHETTDPEVIVAEQQAFATITGTSRSFTLPFLLVMRVRDGRIVHVRDYADALRGAFELGRLAVVVDSLTASR</sequence>
<dbReference type="Proteomes" id="UP000540506">
    <property type="component" value="Unassembled WGS sequence"/>
</dbReference>
<dbReference type="GO" id="GO:0016853">
    <property type="term" value="F:isomerase activity"/>
    <property type="evidence" value="ECO:0007669"/>
    <property type="project" value="UniProtKB-KW"/>
</dbReference>
<organism evidence="2 3">
    <name type="scientific">Kitasatospora kifunensis</name>
    <name type="common">Streptomyces kifunensis</name>
    <dbReference type="NCBI Taxonomy" id="58351"/>
    <lineage>
        <taxon>Bacteria</taxon>
        <taxon>Bacillati</taxon>
        <taxon>Actinomycetota</taxon>
        <taxon>Actinomycetes</taxon>
        <taxon>Kitasatosporales</taxon>
        <taxon>Streptomycetaceae</taxon>
        <taxon>Kitasatospora</taxon>
    </lineage>
</organism>
<proteinExistence type="predicted"/>
<name>A0A7W7RAY5_KITKI</name>
<accession>A0A7W7RAY5</accession>
<dbReference type="EMBL" id="JACHJV010000003">
    <property type="protein sequence ID" value="MBB4928667.1"/>
    <property type="molecule type" value="Genomic_DNA"/>
</dbReference>
<comment type="caution">
    <text evidence="2">The sequence shown here is derived from an EMBL/GenBank/DDBJ whole genome shotgun (WGS) entry which is preliminary data.</text>
</comment>
<gene>
    <name evidence="2" type="ORF">FHR34_007764</name>
</gene>
<keyword evidence="3" id="KW-1185">Reference proteome</keyword>